<evidence type="ECO:0000313" key="3">
    <source>
        <dbReference type="Proteomes" id="UP000324550"/>
    </source>
</evidence>
<accession>A0A5D0G0P9</accession>
<protein>
    <submittedName>
        <fullName evidence="2">Uncharacterized protein</fullName>
    </submittedName>
</protein>
<organism evidence="2 3">
    <name type="scientific">Formosa maritima</name>
    <dbReference type="NCBI Taxonomy" id="2592046"/>
    <lineage>
        <taxon>Bacteria</taxon>
        <taxon>Pseudomonadati</taxon>
        <taxon>Bacteroidota</taxon>
        <taxon>Flavobacteriia</taxon>
        <taxon>Flavobacteriales</taxon>
        <taxon>Flavobacteriaceae</taxon>
        <taxon>Formosa</taxon>
    </lineage>
</organism>
<dbReference type="RefSeq" id="WP_148457015.1">
    <property type="nucleotide sequence ID" value="NZ_VSFC01000062.1"/>
</dbReference>
<feature type="transmembrane region" description="Helical" evidence="1">
    <location>
        <begin position="30"/>
        <end position="48"/>
    </location>
</feature>
<evidence type="ECO:0000256" key="1">
    <source>
        <dbReference type="SAM" id="Phobius"/>
    </source>
</evidence>
<keyword evidence="1" id="KW-1133">Transmembrane helix</keyword>
<proteinExistence type="predicted"/>
<dbReference type="EMBL" id="VSFC01000062">
    <property type="protein sequence ID" value="TYA52211.1"/>
    <property type="molecule type" value="Genomic_DNA"/>
</dbReference>
<keyword evidence="1" id="KW-0472">Membrane</keyword>
<sequence>MSKNLPEQNTSEEVDLGQLFTLIGNAFQKLYNFFASIIKAIFSVFIYTLKAFIVNFKIIVITMIIAGVLGYVLDKFKPDSYSSTMLVRPYFDSKYQLITNINYFNALIENENLETLSELFKISKEDVKDIGEFEILPGPETENERILQFESFIKDVDSVRAQNISYDDFVENRSIYSSDFFEISVTASKKDIFPKLEEGLNNSFTNFYSLKKMKKRDSLIAIQKTNLLEQIAQVDSLQKIYIKVLEDESQSKAKEISLGGEGFTLSSDKSNTKEYELLNTEMKLRDQLKQLEERKIEEDVFFDVISSFQEVGNKSTEWYEKYTLIFPILAFIMLCLIYLTSKTVIYVKNYEG</sequence>
<gene>
    <name evidence="2" type="ORF">FVF61_12760</name>
</gene>
<dbReference type="AlphaFoldDB" id="A0A5D0G0P9"/>
<reference evidence="2 3" key="1">
    <citation type="submission" date="2019-08" db="EMBL/GenBank/DDBJ databases">
        <title>Formosa sediminis sp. nov., isolated from marine sediment.</title>
        <authorList>
            <person name="Cao W.R."/>
        </authorList>
    </citation>
    <scope>NUCLEOTIDE SEQUENCE [LARGE SCALE GENOMIC DNA]</scope>
    <source>
        <strain evidence="2 3">1494</strain>
    </source>
</reference>
<keyword evidence="3" id="KW-1185">Reference proteome</keyword>
<dbReference type="OrthoDB" id="1452530at2"/>
<feature type="transmembrane region" description="Helical" evidence="1">
    <location>
        <begin position="54"/>
        <end position="73"/>
    </location>
</feature>
<keyword evidence="1" id="KW-0812">Transmembrane</keyword>
<feature type="transmembrane region" description="Helical" evidence="1">
    <location>
        <begin position="322"/>
        <end position="340"/>
    </location>
</feature>
<evidence type="ECO:0000313" key="2">
    <source>
        <dbReference type="EMBL" id="TYA52211.1"/>
    </source>
</evidence>
<comment type="caution">
    <text evidence="2">The sequence shown here is derived from an EMBL/GenBank/DDBJ whole genome shotgun (WGS) entry which is preliminary data.</text>
</comment>
<dbReference type="Proteomes" id="UP000324550">
    <property type="component" value="Unassembled WGS sequence"/>
</dbReference>
<name>A0A5D0G0P9_9FLAO</name>